<dbReference type="GeneID" id="95387212"/>
<evidence type="ECO:0000313" key="3">
    <source>
        <dbReference type="Proteomes" id="UP000579945"/>
    </source>
</evidence>
<feature type="transmembrane region" description="Helical" evidence="1">
    <location>
        <begin position="88"/>
        <end position="112"/>
    </location>
</feature>
<proteinExistence type="predicted"/>
<feature type="transmembrane region" description="Helical" evidence="1">
    <location>
        <begin position="124"/>
        <end position="146"/>
    </location>
</feature>
<protein>
    <submittedName>
        <fullName evidence="2">Uncharacterized protein</fullName>
    </submittedName>
</protein>
<gene>
    <name evidence="2" type="ORF">FHR33_000589</name>
</gene>
<dbReference type="EMBL" id="JACIBV010000001">
    <property type="protein sequence ID" value="MBB3724729.1"/>
    <property type="molecule type" value="Genomic_DNA"/>
</dbReference>
<reference evidence="2 3" key="1">
    <citation type="submission" date="2020-08" db="EMBL/GenBank/DDBJ databases">
        <title>Sequencing the genomes of 1000 actinobacteria strains.</title>
        <authorList>
            <person name="Klenk H.-P."/>
        </authorList>
    </citation>
    <scope>NUCLEOTIDE SEQUENCE [LARGE SCALE GENOMIC DNA]</scope>
    <source>
        <strain evidence="2 3">DSM 44320</strain>
    </source>
</reference>
<evidence type="ECO:0000313" key="2">
    <source>
        <dbReference type="EMBL" id="MBB3724729.1"/>
    </source>
</evidence>
<feature type="transmembrane region" description="Helical" evidence="1">
    <location>
        <begin position="55"/>
        <end position="76"/>
    </location>
</feature>
<accession>A0A7W5V317</accession>
<evidence type="ECO:0000256" key="1">
    <source>
        <dbReference type="SAM" id="Phobius"/>
    </source>
</evidence>
<organism evidence="2 3">
    <name type="scientific">Nonomuraea dietziae</name>
    <dbReference type="NCBI Taxonomy" id="65515"/>
    <lineage>
        <taxon>Bacteria</taxon>
        <taxon>Bacillati</taxon>
        <taxon>Actinomycetota</taxon>
        <taxon>Actinomycetes</taxon>
        <taxon>Streptosporangiales</taxon>
        <taxon>Streptosporangiaceae</taxon>
        <taxon>Nonomuraea</taxon>
    </lineage>
</organism>
<keyword evidence="1" id="KW-0812">Transmembrane</keyword>
<comment type="caution">
    <text evidence="2">The sequence shown here is derived from an EMBL/GenBank/DDBJ whole genome shotgun (WGS) entry which is preliminary data.</text>
</comment>
<dbReference type="Proteomes" id="UP000579945">
    <property type="component" value="Unassembled WGS sequence"/>
</dbReference>
<keyword evidence="1" id="KW-0472">Membrane</keyword>
<keyword evidence="3" id="KW-1185">Reference proteome</keyword>
<feature type="transmembrane region" description="Helical" evidence="1">
    <location>
        <begin position="158"/>
        <end position="175"/>
    </location>
</feature>
<name>A0A7W5V317_9ACTN</name>
<dbReference type="RefSeq" id="WP_183643069.1">
    <property type="nucleotide sequence ID" value="NZ_BAAAXX010000156.1"/>
</dbReference>
<dbReference type="AlphaFoldDB" id="A0A7W5V317"/>
<sequence length="469" mass="51094">MLRRSSLVLWALALALTALPYAISLTMEGSGFLTMSMAGTCPGFELHSDVSMALLPLYVVPEPLIALVGFGFWLLLVRKGRPRWGRAAGWLAAVGVTWPTLLELGFAAVDLVGNEGCRQTWAPFFRGAMSIMWTAGDALTLALILVAVRVRRTTPRGWIARTAGAVLAVLLLVGLQTGDSVVGKVTEAAEEKCRPWDLRQGTRPAGRTDRETAFVCVARRNSRLLPRRFRELPDAELVAFGRSLCRASVRADPKELERLRGETGVTVGIETTQALTLLCPEVDAREQAEEERQDAENDAFIATAKKRCASLPPHRPRIRPAVQGAASMWSDYGAVTAFEGEEPPEGAALDKAFGNDLVGAVKGELAILTADEAMHVCVTVEGYGTRPPVEREGWEKVVEIGYTSPEGELTHWAEAAADLPNPLVKGPGRYRVRVHMRGADAAMKDDGDARQRFLVMIFPGSSRRTEILR</sequence>
<keyword evidence="1" id="KW-1133">Transmembrane helix</keyword>